<name>A0A2X0WX64_9GAMM</name>
<sequence length="86" mass="9352">MKTLITFYNLIKALCLAVVAVVEIGFQLIVGALVIGFIVGIFVVILSPFIEPSTSIITISAVLVLLFTAACFKAYLFLKDDTQLKQ</sequence>
<evidence type="ECO:0000313" key="3">
    <source>
        <dbReference type="Proteomes" id="UP000250086"/>
    </source>
</evidence>
<keyword evidence="1" id="KW-0812">Transmembrane</keyword>
<feature type="transmembrane region" description="Helical" evidence="1">
    <location>
        <begin position="29"/>
        <end position="50"/>
    </location>
</feature>
<dbReference type="AlphaFoldDB" id="A0A2X0WX64"/>
<accession>A0A2X0WX64</accession>
<reference evidence="2 3" key="1">
    <citation type="submission" date="2018-06" db="EMBL/GenBank/DDBJ databases">
        <authorList>
            <consortium name="Pathogen Informatics"/>
            <person name="Doyle S."/>
        </authorList>
    </citation>
    <scope>NUCLEOTIDE SEQUENCE [LARGE SCALE GENOMIC DNA]</scope>
    <source>
        <strain evidence="2 3">NCTC13093</strain>
    </source>
</reference>
<organism evidence="2 3">
    <name type="scientific">Anaerobiospirillum thomasii</name>
    <dbReference type="NCBI Taxonomy" id="179995"/>
    <lineage>
        <taxon>Bacteria</taxon>
        <taxon>Pseudomonadati</taxon>
        <taxon>Pseudomonadota</taxon>
        <taxon>Gammaproteobacteria</taxon>
        <taxon>Aeromonadales</taxon>
        <taxon>Succinivibrionaceae</taxon>
        <taxon>Anaerobiospirillum</taxon>
    </lineage>
</organism>
<evidence type="ECO:0000256" key="1">
    <source>
        <dbReference type="SAM" id="Phobius"/>
    </source>
</evidence>
<gene>
    <name evidence="2" type="ORF">NCTC13093_01516</name>
</gene>
<dbReference type="RefSeq" id="WP_113744225.1">
    <property type="nucleotide sequence ID" value="NZ_UAPU01000005.1"/>
</dbReference>
<protein>
    <submittedName>
        <fullName evidence="2">Uncharacterized protein</fullName>
    </submittedName>
</protein>
<evidence type="ECO:0000313" key="2">
    <source>
        <dbReference type="EMBL" id="SPT70111.1"/>
    </source>
</evidence>
<dbReference type="Proteomes" id="UP000250086">
    <property type="component" value="Unassembled WGS sequence"/>
</dbReference>
<feature type="transmembrane region" description="Helical" evidence="1">
    <location>
        <begin position="56"/>
        <end position="78"/>
    </location>
</feature>
<keyword evidence="1" id="KW-1133">Transmembrane helix</keyword>
<dbReference type="EMBL" id="UAPV01000001">
    <property type="protein sequence ID" value="SPT70111.1"/>
    <property type="molecule type" value="Genomic_DNA"/>
</dbReference>
<proteinExistence type="predicted"/>
<keyword evidence="1" id="KW-0472">Membrane</keyword>
<keyword evidence="3" id="KW-1185">Reference proteome</keyword>